<evidence type="ECO:0000256" key="4">
    <source>
        <dbReference type="ARBA" id="ARBA00022958"/>
    </source>
</evidence>
<dbReference type="SUPFAM" id="SSF116726">
    <property type="entry name" value="TrkA C-terminal domain-like"/>
    <property type="match status" value="2"/>
</dbReference>
<feature type="domain" description="RCK C-terminal" evidence="8">
    <location>
        <begin position="367"/>
        <end position="450"/>
    </location>
</feature>
<dbReference type="InterPro" id="IPR003148">
    <property type="entry name" value="RCK_N"/>
</dbReference>
<keyword evidence="3" id="KW-0633">Potassium transport</keyword>
<feature type="domain" description="RCK N-terminal" evidence="7">
    <location>
        <begin position="1"/>
        <end position="121"/>
    </location>
</feature>
<evidence type="ECO:0000256" key="1">
    <source>
        <dbReference type="ARBA" id="ARBA00017378"/>
    </source>
</evidence>
<keyword evidence="2" id="KW-0813">Transport</keyword>
<feature type="domain" description="RCK C-terminal" evidence="8">
    <location>
        <begin position="141"/>
        <end position="225"/>
    </location>
</feature>
<evidence type="ECO:0000256" key="6">
    <source>
        <dbReference type="ARBA" id="ARBA00023065"/>
    </source>
</evidence>
<dbReference type="Proteomes" id="UP001593833">
    <property type="component" value="Unassembled WGS sequence"/>
</dbReference>
<dbReference type="EMBL" id="JBHPKH010000002">
    <property type="protein sequence ID" value="MFC1572015.1"/>
    <property type="molecule type" value="Genomic_DNA"/>
</dbReference>
<dbReference type="SUPFAM" id="SSF51735">
    <property type="entry name" value="NAD(P)-binding Rossmann-fold domains"/>
    <property type="match status" value="2"/>
</dbReference>
<dbReference type="InterPro" id="IPR036721">
    <property type="entry name" value="RCK_C_sf"/>
</dbReference>
<dbReference type="Gene3D" id="3.40.50.720">
    <property type="entry name" value="NAD(P)-binding Rossmann-like Domain"/>
    <property type="match status" value="2"/>
</dbReference>
<evidence type="ECO:0000313" key="10">
    <source>
        <dbReference type="Proteomes" id="UP001593833"/>
    </source>
</evidence>
<evidence type="ECO:0000313" key="9">
    <source>
        <dbReference type="EMBL" id="MFC1572015.1"/>
    </source>
</evidence>
<dbReference type="NCBIfam" id="NF007039">
    <property type="entry name" value="PRK09496.3-2"/>
    <property type="match status" value="1"/>
</dbReference>
<dbReference type="InterPro" id="IPR006037">
    <property type="entry name" value="RCK_C"/>
</dbReference>
<dbReference type="Gene3D" id="3.30.70.1450">
    <property type="entry name" value="Regulator of K+ conductance, C-terminal domain"/>
    <property type="match status" value="2"/>
</dbReference>
<organism evidence="9 10">
    <name type="scientific">Eiseniibacteriota bacterium</name>
    <dbReference type="NCBI Taxonomy" id="2212470"/>
    <lineage>
        <taxon>Bacteria</taxon>
        <taxon>Candidatus Eiseniibacteriota</taxon>
    </lineage>
</organism>
<accession>A0ABV6YI57</accession>
<evidence type="ECO:0000259" key="8">
    <source>
        <dbReference type="PROSITE" id="PS51202"/>
    </source>
</evidence>
<dbReference type="PRINTS" id="PR00335">
    <property type="entry name" value="KUPTAKETRKA"/>
</dbReference>
<comment type="caution">
    <text evidence="9">The sequence shown here is derived from an EMBL/GenBank/DDBJ whole genome shotgun (WGS) entry which is preliminary data.</text>
</comment>
<dbReference type="InterPro" id="IPR050721">
    <property type="entry name" value="Trk_Ktr_HKT_K-transport"/>
</dbReference>
<keyword evidence="4" id="KW-0630">Potassium</keyword>
<dbReference type="PANTHER" id="PTHR43833">
    <property type="entry name" value="POTASSIUM CHANNEL PROTEIN 2-RELATED-RELATED"/>
    <property type="match status" value="1"/>
</dbReference>
<feature type="domain" description="RCK N-terminal" evidence="7">
    <location>
        <begin position="230"/>
        <end position="347"/>
    </location>
</feature>
<keyword evidence="6" id="KW-0406">Ion transport</keyword>
<dbReference type="PROSITE" id="PS51202">
    <property type="entry name" value="RCK_C"/>
    <property type="match status" value="2"/>
</dbReference>
<gene>
    <name evidence="9" type="primary">trkA</name>
    <name evidence="9" type="ORF">ACFL6M_00290</name>
</gene>
<dbReference type="Pfam" id="PF02254">
    <property type="entry name" value="TrkA_N"/>
    <property type="match status" value="2"/>
</dbReference>
<dbReference type="PANTHER" id="PTHR43833:SF5">
    <property type="entry name" value="TRK SYSTEM POTASSIUM UPTAKE PROTEIN TRKA"/>
    <property type="match status" value="1"/>
</dbReference>
<evidence type="ECO:0000256" key="5">
    <source>
        <dbReference type="ARBA" id="ARBA00023027"/>
    </source>
</evidence>
<evidence type="ECO:0000256" key="3">
    <source>
        <dbReference type="ARBA" id="ARBA00022538"/>
    </source>
</evidence>
<dbReference type="InterPro" id="IPR036291">
    <property type="entry name" value="NAD(P)-bd_dom_sf"/>
</dbReference>
<evidence type="ECO:0000259" key="7">
    <source>
        <dbReference type="PROSITE" id="PS51201"/>
    </source>
</evidence>
<keyword evidence="5" id="KW-0520">NAD</keyword>
<name>A0ABV6YI57_UNCEI</name>
<dbReference type="InterPro" id="IPR006036">
    <property type="entry name" value="K_uptake_TrkA"/>
</dbReference>
<dbReference type="PROSITE" id="PS51201">
    <property type="entry name" value="RCK_N"/>
    <property type="match status" value="2"/>
</dbReference>
<reference evidence="9 10" key="1">
    <citation type="submission" date="2024-09" db="EMBL/GenBank/DDBJ databases">
        <authorList>
            <person name="D'Angelo T."/>
        </authorList>
    </citation>
    <scope>NUCLEOTIDE SEQUENCE [LARGE SCALE GENOMIC DNA]</scope>
    <source>
        <strain evidence="9">SAG AM-320-E07</strain>
    </source>
</reference>
<sequence length="451" mass="48901">MNIVVVGAGTVGFDLAVNLRRARHDVSLVEIDPQRCASIREKLDILVVEGPGSSPNALEEAGIQDAQMVLAVTSVDEVNILVCGLAAQSGVVRRIARIRNPEFAGRRSRVDMAKLGITRFIDPERISVRIIDQIVRIPDAVEAFGFHEGQILIVRHMMKDGMPIVGSSLAEIIERAGPHRLLAVALRRTGADRIPAGNDVLQVGDDVTTVIPRGSLPTYFEFLGLSGKEVRKAVVAGDGLTAMLLCETLKEWVADVVLIDPDAEHGKLAAERLNGVEVLHGDPTEEDMLREVNAAGADVFMGAGRSTTPNVMSALLARAQGTPCVFAVSYEPEHDHLYREIGVQHVVSPRRAMSQEIMDLIHRGHISMEIPLRDMEFEAIEIIAEERSKITKGPLHKVWRPFHGKAIVGAVIHNGAACIPSGETVVAADDDVIVVTTPKLVGKIEAHFGKR</sequence>
<evidence type="ECO:0000256" key="2">
    <source>
        <dbReference type="ARBA" id="ARBA00022448"/>
    </source>
</evidence>
<keyword evidence="10" id="KW-1185">Reference proteome</keyword>
<proteinExistence type="predicted"/>
<protein>
    <recommendedName>
        <fullName evidence="1">Trk system potassium uptake protein TrkA</fullName>
    </recommendedName>
</protein>